<evidence type="ECO:0000313" key="3">
    <source>
        <dbReference type="Proteomes" id="UP000593765"/>
    </source>
</evidence>
<reference evidence="2 3" key="1">
    <citation type="submission" date="2020-10" db="EMBL/GenBank/DDBJ databases">
        <title>Wide distribution of Phycisphaera-like planctomycetes from WD2101 soil group in peatlands and genome analysis of the first cultivated representative.</title>
        <authorList>
            <person name="Dedysh S.N."/>
            <person name="Beletsky A.V."/>
            <person name="Ivanova A."/>
            <person name="Kulichevskaya I.S."/>
            <person name="Suzina N.E."/>
            <person name="Philippov D.A."/>
            <person name="Rakitin A.L."/>
            <person name="Mardanov A.V."/>
            <person name="Ravin N.V."/>
        </authorList>
    </citation>
    <scope>NUCLEOTIDE SEQUENCE [LARGE SCALE GENOMIC DNA]</scope>
    <source>
        <strain evidence="2 3">M1803</strain>
    </source>
</reference>
<dbReference type="RefSeq" id="WP_206293601.1">
    <property type="nucleotide sequence ID" value="NZ_CP063458.1"/>
</dbReference>
<dbReference type="KEGG" id="hbs:IPV69_03865"/>
<name>A0A7M2WYN0_9BACT</name>
<protein>
    <submittedName>
        <fullName evidence="2">Uncharacterized protein</fullName>
    </submittedName>
</protein>
<dbReference type="AlphaFoldDB" id="A0A7M2WYN0"/>
<gene>
    <name evidence="2" type="ORF">IPV69_03865</name>
</gene>
<feature type="region of interest" description="Disordered" evidence="1">
    <location>
        <begin position="69"/>
        <end position="109"/>
    </location>
</feature>
<organism evidence="2 3">
    <name type="scientific">Humisphaera borealis</name>
    <dbReference type="NCBI Taxonomy" id="2807512"/>
    <lineage>
        <taxon>Bacteria</taxon>
        <taxon>Pseudomonadati</taxon>
        <taxon>Planctomycetota</taxon>
        <taxon>Phycisphaerae</taxon>
        <taxon>Tepidisphaerales</taxon>
        <taxon>Tepidisphaeraceae</taxon>
        <taxon>Humisphaera</taxon>
    </lineage>
</organism>
<accession>A0A7M2WYN0</accession>
<keyword evidence="3" id="KW-1185">Reference proteome</keyword>
<dbReference type="Proteomes" id="UP000593765">
    <property type="component" value="Chromosome"/>
</dbReference>
<sequence>MIACGRVLQLAGYLHTAGTDPVERKRRLLTGLCQLVSAQRATSVVTRTDLASGRQSILSALSVRMVNRPSTGAERHHRRGSGGPATPTGHKSRPRRTTQPSPDDINTAVDPDFVIESSTYADAMAAESAAETCLDDFAWLDGLKLAGCITFFRPRALPRFSPAHRAMVSLVHSRFTWVYAHDQHLARIHAESQSGDPLKADQTPFQLLRELVGGSDIETIIRRRRGNAAALRRSIAAELQRIGCDSREQLLERWAVPPATMS</sequence>
<dbReference type="EMBL" id="CP063458">
    <property type="protein sequence ID" value="QOV90513.1"/>
    <property type="molecule type" value="Genomic_DNA"/>
</dbReference>
<evidence type="ECO:0000313" key="2">
    <source>
        <dbReference type="EMBL" id="QOV90513.1"/>
    </source>
</evidence>
<proteinExistence type="predicted"/>
<evidence type="ECO:0000256" key="1">
    <source>
        <dbReference type="SAM" id="MobiDB-lite"/>
    </source>
</evidence>